<evidence type="ECO:0000313" key="3">
    <source>
        <dbReference type="EMBL" id="MEQ2507124.1"/>
    </source>
</evidence>
<dbReference type="RefSeq" id="WP_295023720.1">
    <property type="nucleotide sequence ID" value="NZ_JBBNFG020000002.1"/>
</dbReference>
<dbReference type="Gene3D" id="2.170.130.10">
    <property type="entry name" value="TonB-dependent receptor, plug domain"/>
    <property type="match status" value="1"/>
</dbReference>
<keyword evidence="1" id="KW-0732">Signal</keyword>
<feature type="signal peptide" evidence="1">
    <location>
        <begin position="1"/>
        <end position="26"/>
    </location>
</feature>
<feature type="chain" id="PRO_5047339831" evidence="1">
    <location>
        <begin position="27"/>
        <end position="946"/>
    </location>
</feature>
<sequence length="946" mass="105056">MKNNKKTIYSALTVVTALLAQLPASAQESADSAMVNVAFKKAYQSDVLGGVSTVNVRELTEKNYNTYSLDNMQGYVSGYNGNGMWGYSNALVLIDGVPRDANNVRPDEIEDISFLKGAQATVLYGSKAANGVVLITTKRGKVNDGLSVKVNANTGWNVAKAFPEYLGSAEYMTLYNEAFLNDGGAENNLPYSAETIYNYASGKNPYRYPSVDFYSSDYIKKAFNRSEVSAEIEGGNQKARFYANVSYYRSGDNLNFGEAKKNYTDRFNVRGNVDFALSSTINAYVNANATFYGAKSANTNNNSSYWEQARTFRPNRVAPLIPVDMIDPNAKSALTMIGATSNIIDGKYFLGGSSADLTNVFGDIYASGTNVYHSRQFQFDAGLNFDLSSVLKGLSFHTMVAIDYATAYSTSFNNSYATFQPTWANFNGKDVIVGLNNNGTVDKKSGVQNISGSTDNQTIAFNAHFDYNRTFNDVHNVSAMLVANGYQQSKSAEYHKVSNANMGLQLSYNYDHKYYADFALATPWSAKLPSAKRLGVSPSATLGWRLSKEKFMENSFFDDLTLSASYTDMKTDLGIDDYYMYLGTYQSGGWWDWNGGSGHSAMQSKRGSNNELSYLHRKEISATVHAEVLNKALSFDASYFLSKWTNGILEARNQVPSYLFSYYPESSFVPYINFNEDKRSGFDFAVNYKKQLGDFGFGVGANVTYYTTEATKRDDSQYADTYQYRQGQPLDAIWGYECLGFFQDENDIKNSPTQIIGGTIRPGDLKYKDQNGDNVIDSKDQVYLGKGGWYGTPTTIGMNLTLKYKGFTLFMLGTGNFGAKAVKNSTYFWVGGDGKYTAEMRGRWTKETAATATFPRLTTEAGTNNYQTSDFWMYSTDRIDLQKVQLSYDFPKAMFMKSFVHGLQLFVNGNSLLTIAKERKLLDMNVNNSGSAPVNRFYSIGAKVSF</sequence>
<evidence type="ECO:0000256" key="1">
    <source>
        <dbReference type="SAM" id="SignalP"/>
    </source>
</evidence>
<dbReference type="NCBIfam" id="TIGR04056">
    <property type="entry name" value="OMP_RagA_SusC"/>
    <property type="match status" value="1"/>
</dbReference>
<name>A0ABV1FVE7_9BACT</name>
<dbReference type="Pfam" id="PF07715">
    <property type="entry name" value="Plug"/>
    <property type="match status" value="1"/>
</dbReference>
<evidence type="ECO:0000313" key="4">
    <source>
        <dbReference type="Proteomes" id="UP001465717"/>
    </source>
</evidence>
<feature type="domain" description="TonB-dependent receptor plug" evidence="2">
    <location>
        <begin position="45"/>
        <end position="132"/>
    </location>
</feature>
<dbReference type="NCBIfam" id="TIGR04057">
    <property type="entry name" value="SusC_RagA_signa"/>
    <property type="match status" value="1"/>
</dbReference>
<protein>
    <submittedName>
        <fullName evidence="3">SusC/RagA family TonB-linked outer membrane protein</fullName>
    </submittedName>
</protein>
<comment type="caution">
    <text evidence="3">The sequence shown here is derived from an EMBL/GenBank/DDBJ whole genome shotgun (WGS) entry which is preliminary data.</text>
</comment>
<dbReference type="InterPro" id="IPR023996">
    <property type="entry name" value="TonB-dep_OMP_SusC/RagA"/>
</dbReference>
<evidence type="ECO:0000259" key="2">
    <source>
        <dbReference type="Pfam" id="PF07715"/>
    </source>
</evidence>
<reference evidence="3 4" key="1">
    <citation type="submission" date="2024-04" db="EMBL/GenBank/DDBJ databases">
        <title>Human intestinal bacterial collection.</title>
        <authorList>
            <person name="Pauvert C."/>
            <person name="Hitch T.C.A."/>
            <person name="Clavel T."/>
        </authorList>
    </citation>
    <scope>NUCLEOTIDE SEQUENCE [LARGE SCALE GENOMIC DNA]</scope>
    <source>
        <strain evidence="3 4">CLA-AA-H174</strain>
    </source>
</reference>
<dbReference type="SUPFAM" id="SSF56935">
    <property type="entry name" value="Porins"/>
    <property type="match status" value="1"/>
</dbReference>
<proteinExistence type="predicted"/>
<dbReference type="InterPro" id="IPR037066">
    <property type="entry name" value="Plug_dom_sf"/>
</dbReference>
<organism evidence="3 4">
    <name type="scientific">Segatella sinensis</name>
    <dbReference type="NCBI Taxonomy" id="3085167"/>
    <lineage>
        <taxon>Bacteria</taxon>
        <taxon>Pseudomonadati</taxon>
        <taxon>Bacteroidota</taxon>
        <taxon>Bacteroidia</taxon>
        <taxon>Bacteroidales</taxon>
        <taxon>Prevotellaceae</taxon>
        <taxon>Segatella</taxon>
    </lineage>
</organism>
<accession>A0ABV1FVE7</accession>
<dbReference type="InterPro" id="IPR023997">
    <property type="entry name" value="TonB-dep_OMP_SusC/RagA_CS"/>
</dbReference>
<dbReference type="InterPro" id="IPR012910">
    <property type="entry name" value="Plug_dom"/>
</dbReference>
<gene>
    <name evidence="3" type="ORF">AAAT87_02375</name>
</gene>
<dbReference type="EMBL" id="JBBNGE010000005">
    <property type="protein sequence ID" value="MEQ2507124.1"/>
    <property type="molecule type" value="Genomic_DNA"/>
</dbReference>
<keyword evidence="4" id="KW-1185">Reference proteome</keyword>
<dbReference type="Proteomes" id="UP001465717">
    <property type="component" value="Unassembled WGS sequence"/>
</dbReference>